<sequence length="70" mass="8208">MPHSLIKEQEKQYIRRRKKTLKAESFFHQMAKKATKFLSDVAVLDAWSVASEVEREDGVVEEGQTERTRE</sequence>
<protein>
    <submittedName>
        <fullName evidence="1">Uncharacterized protein</fullName>
    </submittedName>
</protein>
<evidence type="ECO:0000313" key="1">
    <source>
        <dbReference type="EMBL" id="KAE8099375.1"/>
    </source>
</evidence>
<proteinExistence type="predicted"/>
<dbReference type="Proteomes" id="UP000327013">
    <property type="component" value="Chromosome 7"/>
</dbReference>
<evidence type="ECO:0000313" key="2">
    <source>
        <dbReference type="Proteomes" id="UP000327013"/>
    </source>
</evidence>
<gene>
    <name evidence="1" type="ORF">FH972_017362</name>
</gene>
<reference evidence="1 2" key="1">
    <citation type="submission" date="2019-06" db="EMBL/GenBank/DDBJ databases">
        <title>A chromosomal-level reference genome of Carpinus fangiana (Coryloideae, Betulaceae).</title>
        <authorList>
            <person name="Yang X."/>
            <person name="Wang Z."/>
            <person name="Zhang L."/>
            <person name="Hao G."/>
            <person name="Liu J."/>
            <person name="Yang Y."/>
        </authorList>
    </citation>
    <scope>NUCLEOTIDE SEQUENCE [LARGE SCALE GENOMIC DNA]</scope>
    <source>
        <strain evidence="1">Cfa_2016G</strain>
        <tissue evidence="1">Leaf</tissue>
    </source>
</reference>
<organism evidence="1 2">
    <name type="scientific">Carpinus fangiana</name>
    <dbReference type="NCBI Taxonomy" id="176857"/>
    <lineage>
        <taxon>Eukaryota</taxon>
        <taxon>Viridiplantae</taxon>
        <taxon>Streptophyta</taxon>
        <taxon>Embryophyta</taxon>
        <taxon>Tracheophyta</taxon>
        <taxon>Spermatophyta</taxon>
        <taxon>Magnoliopsida</taxon>
        <taxon>eudicotyledons</taxon>
        <taxon>Gunneridae</taxon>
        <taxon>Pentapetalae</taxon>
        <taxon>rosids</taxon>
        <taxon>fabids</taxon>
        <taxon>Fagales</taxon>
        <taxon>Betulaceae</taxon>
        <taxon>Carpinus</taxon>
    </lineage>
</organism>
<accession>A0A5N6RKT3</accession>
<keyword evidence="2" id="KW-1185">Reference proteome</keyword>
<dbReference type="AlphaFoldDB" id="A0A5N6RKT3"/>
<name>A0A5N6RKT3_9ROSI</name>
<dbReference type="EMBL" id="CM017327">
    <property type="protein sequence ID" value="KAE8099375.1"/>
    <property type="molecule type" value="Genomic_DNA"/>
</dbReference>